<evidence type="ECO:0000313" key="1">
    <source>
        <dbReference type="EMBL" id="OAM79648.1"/>
    </source>
</evidence>
<name>A0A178I314_9HYPH</name>
<dbReference type="STRING" id="1770058.A3840_02805"/>
<sequence>MTTSSLPTAPNAAQMILQDTAILKRDLTIILELAKATALPMEGEQASVLTSMVNLLQMIVNGVEQNRQAIEVLHQRLDEPGIAQTLRRMIDAD</sequence>
<dbReference type="Proteomes" id="UP000078389">
    <property type="component" value="Unassembled WGS sequence"/>
</dbReference>
<keyword evidence="2" id="KW-1185">Reference proteome</keyword>
<proteinExistence type="predicted"/>
<gene>
    <name evidence="1" type="ORF">A3840_02805</name>
</gene>
<evidence type="ECO:0000313" key="2">
    <source>
        <dbReference type="Proteomes" id="UP000078389"/>
    </source>
</evidence>
<accession>A0A178I314</accession>
<dbReference type="AlphaFoldDB" id="A0A178I314"/>
<organism evidence="1 2">
    <name type="scientific">Devosia elaeis</name>
    <dbReference type="NCBI Taxonomy" id="1770058"/>
    <lineage>
        <taxon>Bacteria</taxon>
        <taxon>Pseudomonadati</taxon>
        <taxon>Pseudomonadota</taxon>
        <taxon>Alphaproteobacteria</taxon>
        <taxon>Hyphomicrobiales</taxon>
        <taxon>Devosiaceae</taxon>
        <taxon>Devosia</taxon>
    </lineage>
</organism>
<protein>
    <submittedName>
        <fullName evidence="1">Uncharacterized protein</fullName>
    </submittedName>
</protein>
<comment type="caution">
    <text evidence="1">The sequence shown here is derived from an EMBL/GenBank/DDBJ whole genome shotgun (WGS) entry which is preliminary data.</text>
</comment>
<reference evidence="1 2" key="1">
    <citation type="submission" date="2016-03" db="EMBL/GenBank/DDBJ databases">
        <title>Genome sequencing of Devosia sp. S37.</title>
        <authorList>
            <person name="Mohd Nor M."/>
        </authorList>
    </citation>
    <scope>NUCLEOTIDE SEQUENCE [LARGE SCALE GENOMIC DNA]</scope>
    <source>
        <strain evidence="1 2">S37</strain>
    </source>
</reference>
<dbReference type="EMBL" id="LVVY01000062">
    <property type="protein sequence ID" value="OAM79648.1"/>
    <property type="molecule type" value="Genomic_DNA"/>
</dbReference>